<protein>
    <submittedName>
        <fullName evidence="2">Cyclin-like protein isoform 1</fullName>
    </submittedName>
</protein>
<dbReference type="Gramene" id="EOY01284">
    <property type="protein sequence ID" value="EOY01284"/>
    <property type="gene ID" value="TCM_011222"/>
</dbReference>
<dbReference type="GO" id="GO:0005634">
    <property type="term" value="C:nucleus"/>
    <property type="evidence" value="ECO:0000318"/>
    <property type="project" value="GO_Central"/>
</dbReference>
<organism evidence="2 3">
    <name type="scientific">Theobroma cacao</name>
    <name type="common">Cacao</name>
    <name type="synonym">Cocoa</name>
    <dbReference type="NCBI Taxonomy" id="3641"/>
    <lineage>
        <taxon>Eukaryota</taxon>
        <taxon>Viridiplantae</taxon>
        <taxon>Streptophyta</taxon>
        <taxon>Embryophyta</taxon>
        <taxon>Tracheophyta</taxon>
        <taxon>Spermatophyta</taxon>
        <taxon>Magnoliopsida</taxon>
        <taxon>eudicotyledons</taxon>
        <taxon>Gunneridae</taxon>
        <taxon>Pentapetalae</taxon>
        <taxon>rosids</taxon>
        <taxon>malvids</taxon>
        <taxon>Malvales</taxon>
        <taxon>Malvaceae</taxon>
        <taxon>Byttnerioideae</taxon>
        <taxon>Theobroma</taxon>
    </lineage>
</organism>
<feature type="domain" description="Cyclin N-terminal" evidence="1">
    <location>
        <begin position="17"/>
        <end position="136"/>
    </location>
</feature>
<dbReference type="eggNOG" id="ENOG502QPM6">
    <property type="taxonomic scope" value="Eukaryota"/>
</dbReference>
<evidence type="ECO:0000313" key="3">
    <source>
        <dbReference type="Proteomes" id="UP000026915"/>
    </source>
</evidence>
<dbReference type="GO" id="GO:0005737">
    <property type="term" value="C:cytoplasm"/>
    <property type="evidence" value="ECO:0000318"/>
    <property type="project" value="GO_Central"/>
</dbReference>
<dbReference type="InterPro" id="IPR036915">
    <property type="entry name" value="Cyclin-like_sf"/>
</dbReference>
<dbReference type="InterPro" id="IPR006671">
    <property type="entry name" value="Cyclin_N"/>
</dbReference>
<accession>A0A061EG73</accession>
<evidence type="ECO:0000313" key="2">
    <source>
        <dbReference type="EMBL" id="EOY01284.1"/>
    </source>
</evidence>
<dbReference type="OMA" id="EFPVLAW"/>
<evidence type="ECO:0000259" key="1">
    <source>
        <dbReference type="Pfam" id="PF00134"/>
    </source>
</evidence>
<dbReference type="EMBL" id="CM001880">
    <property type="protein sequence ID" value="EOY01284.1"/>
    <property type="molecule type" value="Genomic_DNA"/>
</dbReference>
<dbReference type="InParanoid" id="A0A061EG73"/>
<dbReference type="Pfam" id="PF00134">
    <property type="entry name" value="Cyclin_N"/>
    <property type="match status" value="1"/>
</dbReference>
<dbReference type="SUPFAM" id="SSF47954">
    <property type="entry name" value="Cyclin-like"/>
    <property type="match status" value="1"/>
</dbReference>
<dbReference type="Gene3D" id="1.10.472.10">
    <property type="entry name" value="Cyclin-like"/>
    <property type="match status" value="1"/>
</dbReference>
<keyword evidence="3" id="KW-1185">Reference proteome</keyword>
<dbReference type="FunCoup" id="A0A061EG73">
    <property type="interactions" value="286"/>
</dbReference>
<dbReference type="GO" id="GO:0016538">
    <property type="term" value="F:cyclin-dependent protein serine/threonine kinase regulator activity"/>
    <property type="evidence" value="ECO:0000318"/>
    <property type="project" value="GO_Central"/>
</dbReference>
<dbReference type="AlphaFoldDB" id="A0A061EG73"/>
<dbReference type="STRING" id="3641.A0A061EG73"/>
<dbReference type="Proteomes" id="UP000026915">
    <property type="component" value="Chromosome 2"/>
</dbReference>
<gene>
    <name evidence="2" type="ORF">TCM_011222</name>
</gene>
<reference evidence="2 3" key="1">
    <citation type="journal article" date="2013" name="Genome Biol.">
        <title>The genome sequence of the most widely cultivated cacao type and its use to identify candidate genes regulating pod color.</title>
        <authorList>
            <person name="Motamayor J.C."/>
            <person name="Mockaitis K."/>
            <person name="Schmutz J."/>
            <person name="Haiminen N."/>
            <person name="Iii D.L."/>
            <person name="Cornejo O."/>
            <person name="Findley S.D."/>
            <person name="Zheng P."/>
            <person name="Utro F."/>
            <person name="Royaert S."/>
            <person name="Saski C."/>
            <person name="Jenkins J."/>
            <person name="Podicheti R."/>
            <person name="Zhao M."/>
            <person name="Scheffler B.E."/>
            <person name="Stack J.C."/>
            <person name="Feltus F.A."/>
            <person name="Mustiga G.M."/>
            <person name="Amores F."/>
            <person name="Phillips W."/>
            <person name="Marelli J.P."/>
            <person name="May G.D."/>
            <person name="Shapiro H."/>
            <person name="Ma J."/>
            <person name="Bustamante C.D."/>
            <person name="Schnell R.J."/>
            <person name="Main D."/>
            <person name="Gilbert D."/>
            <person name="Parida L."/>
            <person name="Kuhn D.N."/>
        </authorList>
    </citation>
    <scope>NUCLEOTIDE SEQUENCE [LARGE SCALE GENOMIC DNA]</scope>
    <source>
        <strain evidence="3">cv. Matina 1-6</strain>
    </source>
</reference>
<dbReference type="GO" id="GO:0000307">
    <property type="term" value="C:cyclin-dependent protein kinase holoenzyme complex"/>
    <property type="evidence" value="ECO:0000318"/>
    <property type="project" value="GO_Central"/>
</dbReference>
<dbReference type="HOGENOM" id="CLU_091501_0_0_1"/>
<dbReference type="GO" id="GO:0000082">
    <property type="term" value="P:G1/S transition of mitotic cell cycle"/>
    <property type="evidence" value="ECO:0000318"/>
    <property type="project" value="GO_Central"/>
</dbReference>
<sequence>MEKKSIEGPAQLKEMIRLRKKSVEFLIQSSQQLQATPLVKYTALSLFADRFLPSVTTLLKQGNELGSWLLRSMEDSNLQLFALISIWISSKIHDSRALSVKSLKPLGDKFIKDQHFTTRDFLEAEVVFLQVLNFEIGTSNVAFTFLEELFIRFKGMAKVGELVSFEACMDVMDLLYEKEETSILFSSPRSLAASILVTSYVVTVPKQQFEFPVLPWVKFVTSYKEEDIIEKVKDILRHVFEPHC</sequence>
<proteinExistence type="predicted"/>
<name>A0A061EG73_THECC</name>